<keyword evidence="2" id="KW-1185">Reference proteome</keyword>
<evidence type="ECO:0000313" key="2">
    <source>
        <dbReference type="Proteomes" id="UP000241421"/>
    </source>
</evidence>
<dbReference type="InterPro" id="IPR042226">
    <property type="entry name" value="eFR1_2_sf"/>
</dbReference>
<gene>
    <name evidence="1" type="ORF">C7C56_009110</name>
</gene>
<reference evidence="1 2" key="1">
    <citation type="submission" date="2018-04" db="EMBL/GenBank/DDBJ databases">
        <title>Massilia violaceinigra sp. nov., a novel purple-pigmented bacterium isolated from Tianshan glacier, Xinjiang, China.</title>
        <authorList>
            <person name="Wang H."/>
        </authorList>
    </citation>
    <scope>NUCLEOTIDE SEQUENCE [LARGE SCALE GENOMIC DNA]</scope>
    <source>
        <strain evidence="1 2">B448-2</strain>
    </source>
</reference>
<protein>
    <submittedName>
        <fullName evidence="1">Translational machinery protein</fullName>
    </submittedName>
</protein>
<dbReference type="EMBL" id="PXWF02000121">
    <property type="protein sequence ID" value="PWF49032.1"/>
    <property type="molecule type" value="Genomic_DNA"/>
</dbReference>
<dbReference type="SUPFAM" id="SSF53137">
    <property type="entry name" value="Translational machinery components"/>
    <property type="match status" value="1"/>
</dbReference>
<proteinExistence type="predicted"/>
<dbReference type="RefSeq" id="WP_106757118.1">
    <property type="nucleotide sequence ID" value="NZ_PXWF02000121.1"/>
</dbReference>
<dbReference type="OrthoDB" id="8562324at2"/>
<sequence>MSFNHVVIWLDQSEAHVIHFTADAAESEVIKTGAIHKKAGADISIKEEENIPYMSEIAASVKEAHAILVVGPGQEKLSFMRYLNKHEALIADKVVSVETVDHPNDGQLLAYARKYFVKDSSMA</sequence>
<dbReference type="Gene3D" id="3.30.420.60">
    <property type="entry name" value="eRF1 domain 2"/>
    <property type="match status" value="1"/>
</dbReference>
<evidence type="ECO:0000313" key="1">
    <source>
        <dbReference type="EMBL" id="PWF49032.1"/>
    </source>
</evidence>
<dbReference type="AlphaFoldDB" id="A0A2U2HNJ3"/>
<comment type="caution">
    <text evidence="1">The sequence shown here is derived from an EMBL/GenBank/DDBJ whole genome shotgun (WGS) entry which is preliminary data.</text>
</comment>
<dbReference type="Proteomes" id="UP000241421">
    <property type="component" value="Unassembled WGS sequence"/>
</dbReference>
<accession>A0A2U2HNJ3</accession>
<organism evidence="1 2">
    <name type="scientific">Massilia glaciei</name>
    <dbReference type="NCBI Taxonomy" id="1524097"/>
    <lineage>
        <taxon>Bacteria</taxon>
        <taxon>Pseudomonadati</taxon>
        <taxon>Pseudomonadota</taxon>
        <taxon>Betaproteobacteria</taxon>
        <taxon>Burkholderiales</taxon>
        <taxon>Oxalobacteraceae</taxon>
        <taxon>Telluria group</taxon>
        <taxon>Massilia</taxon>
    </lineage>
</organism>
<name>A0A2U2HNJ3_9BURK</name>